<dbReference type="OrthoDB" id="128799at2"/>
<keyword evidence="3" id="KW-0645">Protease</keyword>
<name>A0A3G8JS10_9ACTN</name>
<sequence length="638" mass="69820">MEQHTNTLPRLITIDDFFAPPRRTGATISPDGTRIAFLAPWRNRLNVWIEDLDPDENGVIADARCVTADDTRSVLSYQWTDDPRWLLYLQDSGGDENWHVFRVDLDDPDAAAVDLTPYPGARAIGLERARGRAGIMTILLNARDRAQFDLYEIDVASGELTMVAESPGVGSAWIPGRDGELFCSSITADGDYEFSRRDPATGDLRTVITLDGDDHPLGVSLATITPDGTGVWIGSKRDRDLTSVVHADLTTGAETEVDHHPTLELDADRRAVAQMSSPLIHDRATGGLIGARYLGERQVIHALDDHFAAVLKQLESLSDGDIGEISSDESGTRWVVSFAHDREPGVTWLYDHATGESRELFRPFGHLAPEELAPMTAVTVTARDGLTLPSYLTLPVGEEPRDLPMVLLVHGGPWYRDSWGYQPLVQMLANRGYAVLQVNFRGSTGYGKAHTDAAVGEFAAAMHDDLLDAVDWAVGQGYADRDRVAIMGGSYGGYATLVGAAFTPDVFAAAVDYVGISDLENFMRTQPAFIGPSIINNWYRYVGDPNVAEQAADMRARSPISRVGDITRPLMIAQGANDARVVQAESDTIVAALRERGIDVDYLVFDDEGHGFVNPENQITLYRTVERFLARHLGGRTA</sequence>
<gene>
    <name evidence="3" type="primary">dapb3_1</name>
    <name evidence="3" type="ORF">D7316_04325</name>
</gene>
<feature type="domain" description="Peptidase S9 prolyl oligopeptidase catalytic" evidence="2">
    <location>
        <begin position="424"/>
        <end position="635"/>
    </location>
</feature>
<evidence type="ECO:0000259" key="2">
    <source>
        <dbReference type="Pfam" id="PF00326"/>
    </source>
</evidence>
<dbReference type="GO" id="GO:0004252">
    <property type="term" value="F:serine-type endopeptidase activity"/>
    <property type="evidence" value="ECO:0007669"/>
    <property type="project" value="TreeGrafter"/>
</dbReference>
<keyword evidence="1 3" id="KW-0378">Hydrolase</keyword>
<dbReference type="AlphaFoldDB" id="A0A3G8JS10"/>
<dbReference type="InterPro" id="IPR001375">
    <property type="entry name" value="Peptidase_S9_cat"/>
</dbReference>
<dbReference type="SUPFAM" id="SSF82171">
    <property type="entry name" value="DPP6 N-terminal domain-like"/>
    <property type="match status" value="1"/>
</dbReference>
<evidence type="ECO:0000313" key="4">
    <source>
        <dbReference type="Proteomes" id="UP000271469"/>
    </source>
</evidence>
<dbReference type="InterPro" id="IPR029058">
    <property type="entry name" value="AB_hydrolase_fold"/>
</dbReference>
<dbReference type="Pfam" id="PF00326">
    <property type="entry name" value="Peptidase_S9"/>
    <property type="match status" value="1"/>
</dbReference>
<dbReference type="GO" id="GO:0006508">
    <property type="term" value="P:proteolysis"/>
    <property type="evidence" value="ECO:0007669"/>
    <property type="project" value="InterPro"/>
</dbReference>
<dbReference type="Gene3D" id="3.40.50.1820">
    <property type="entry name" value="alpha/beta hydrolase"/>
    <property type="match status" value="1"/>
</dbReference>
<dbReference type="Gene3D" id="2.120.10.30">
    <property type="entry name" value="TolB, C-terminal domain"/>
    <property type="match status" value="1"/>
</dbReference>
<keyword evidence="4" id="KW-1185">Reference proteome</keyword>
<proteinExistence type="predicted"/>
<accession>A0A3G8JS10</accession>
<keyword evidence="3" id="KW-0031">Aminopeptidase</keyword>
<dbReference type="KEGG" id="gom:D7316_04325"/>
<dbReference type="PANTHER" id="PTHR42776">
    <property type="entry name" value="SERINE PEPTIDASE S9 FAMILY MEMBER"/>
    <property type="match status" value="1"/>
</dbReference>
<dbReference type="RefSeq" id="WP_124710028.1">
    <property type="nucleotide sequence ID" value="NZ_CP033972.1"/>
</dbReference>
<dbReference type="SUPFAM" id="SSF53474">
    <property type="entry name" value="alpha/beta-Hydrolases"/>
    <property type="match status" value="1"/>
</dbReference>
<evidence type="ECO:0000313" key="3">
    <source>
        <dbReference type="EMBL" id="AZG47713.1"/>
    </source>
</evidence>
<protein>
    <submittedName>
        <fullName evidence="3">Dipeptidyl aminopeptidase BIII</fullName>
        <ecNumber evidence="3">3.4.14.-</ecNumber>
    </submittedName>
</protein>
<dbReference type="Proteomes" id="UP000271469">
    <property type="component" value="Chromosome"/>
</dbReference>
<evidence type="ECO:0000256" key="1">
    <source>
        <dbReference type="ARBA" id="ARBA00022801"/>
    </source>
</evidence>
<dbReference type="InterPro" id="IPR011042">
    <property type="entry name" value="6-blade_b-propeller_TolB-like"/>
</dbReference>
<dbReference type="GO" id="GO:0004177">
    <property type="term" value="F:aminopeptidase activity"/>
    <property type="evidence" value="ECO:0007669"/>
    <property type="project" value="UniProtKB-KW"/>
</dbReference>
<dbReference type="PANTHER" id="PTHR42776:SF27">
    <property type="entry name" value="DIPEPTIDYL PEPTIDASE FAMILY MEMBER 6"/>
    <property type="match status" value="1"/>
</dbReference>
<dbReference type="EMBL" id="CP033972">
    <property type="protein sequence ID" value="AZG47713.1"/>
    <property type="molecule type" value="Genomic_DNA"/>
</dbReference>
<organism evidence="3 4">
    <name type="scientific">Gordonia insulae</name>
    <dbReference type="NCBI Taxonomy" id="2420509"/>
    <lineage>
        <taxon>Bacteria</taxon>
        <taxon>Bacillati</taxon>
        <taxon>Actinomycetota</taxon>
        <taxon>Actinomycetes</taxon>
        <taxon>Mycobacteriales</taxon>
        <taxon>Gordoniaceae</taxon>
        <taxon>Gordonia</taxon>
    </lineage>
</organism>
<reference evidence="3 4" key="1">
    <citation type="submission" date="2018-11" db="EMBL/GenBank/DDBJ databases">
        <title>Gordonia insulae sp. nov., isolated from an island soil.</title>
        <authorList>
            <person name="Kim Y.S."/>
            <person name="Kim S.B."/>
        </authorList>
    </citation>
    <scope>NUCLEOTIDE SEQUENCE [LARGE SCALE GENOMIC DNA]</scope>
    <source>
        <strain evidence="3 4">MMS17-SY073</strain>
    </source>
</reference>
<dbReference type="EC" id="3.4.14.-" evidence="3"/>